<evidence type="ECO:0000259" key="2">
    <source>
        <dbReference type="PROSITE" id="PS51704"/>
    </source>
</evidence>
<protein>
    <submittedName>
        <fullName evidence="3">Glycerophosphodiester phosphodiesterase family protein</fullName>
    </submittedName>
</protein>
<feature type="domain" description="GP-PDE" evidence="2">
    <location>
        <begin position="43"/>
        <end position="279"/>
    </location>
</feature>
<gene>
    <name evidence="3" type="ORF">QTN47_15110</name>
</gene>
<dbReference type="CDD" id="cd08566">
    <property type="entry name" value="GDPD_AtGDE_like"/>
    <property type="match status" value="1"/>
</dbReference>
<name>A0ABV3ZH05_9BACT</name>
<comment type="caution">
    <text evidence="3">The sequence shown here is derived from an EMBL/GenBank/DDBJ whole genome shotgun (WGS) entry which is preliminary data.</text>
</comment>
<dbReference type="PANTHER" id="PTHR46320:SF1">
    <property type="entry name" value="GLYCEROPHOSPHODIESTER PHOSPHODIESTERASE 1"/>
    <property type="match status" value="1"/>
</dbReference>
<dbReference type="InterPro" id="IPR032160">
    <property type="entry name" value="DUF4996"/>
</dbReference>
<feature type="signal peptide" evidence="1">
    <location>
        <begin position="1"/>
        <end position="21"/>
    </location>
</feature>
<evidence type="ECO:0000313" key="4">
    <source>
        <dbReference type="Proteomes" id="UP001560573"/>
    </source>
</evidence>
<dbReference type="Pfam" id="PF16387">
    <property type="entry name" value="DUF4996"/>
    <property type="match status" value="1"/>
</dbReference>
<evidence type="ECO:0000313" key="3">
    <source>
        <dbReference type="EMBL" id="MEX6688835.1"/>
    </source>
</evidence>
<dbReference type="InterPro" id="IPR017946">
    <property type="entry name" value="PLC-like_Pdiesterase_TIM-brl"/>
</dbReference>
<sequence>MKKSIISFLVLSVISCTVSIAQDVTARFKKINETFLNPQSSVVMIAAHRGAHLEAPENSLASFKKAIELGIDIVELDVRRTKDGKLVLMHDKTVNRTTNGTGRVDSLTFAEIRNLRLMHNGQPTEEKVPTLEEALMVAKGKILVDLDIKADEAIDQIVATVKSTHSENNCFFLAYEPEQVNALRATDPSFRYLMRTENAIMVDTLMPKMKVEAVHIDPSHYTAHVVSTIKNNHARIWINALGDVDKKALASNASAYEEVLKYGANIIQTDQPALLKAYLIKTGRYY</sequence>
<keyword evidence="4" id="KW-1185">Reference proteome</keyword>
<dbReference type="PROSITE" id="PS51704">
    <property type="entry name" value="GP_PDE"/>
    <property type="match status" value="1"/>
</dbReference>
<keyword evidence="1" id="KW-0732">Signal</keyword>
<organism evidence="3 4">
    <name type="scientific">Danxiaibacter flavus</name>
    <dbReference type="NCBI Taxonomy" id="3049108"/>
    <lineage>
        <taxon>Bacteria</taxon>
        <taxon>Pseudomonadati</taxon>
        <taxon>Bacteroidota</taxon>
        <taxon>Chitinophagia</taxon>
        <taxon>Chitinophagales</taxon>
        <taxon>Chitinophagaceae</taxon>
        <taxon>Danxiaibacter</taxon>
    </lineage>
</organism>
<proteinExistence type="predicted"/>
<dbReference type="Proteomes" id="UP001560573">
    <property type="component" value="Unassembled WGS sequence"/>
</dbReference>
<dbReference type="Pfam" id="PF03009">
    <property type="entry name" value="GDPD"/>
    <property type="match status" value="1"/>
</dbReference>
<dbReference type="InterPro" id="IPR030395">
    <property type="entry name" value="GP_PDE_dom"/>
</dbReference>
<reference evidence="3 4" key="1">
    <citation type="submission" date="2023-07" db="EMBL/GenBank/DDBJ databases">
        <authorList>
            <person name="Lian W.-H."/>
        </authorList>
    </citation>
    <scope>NUCLEOTIDE SEQUENCE [LARGE SCALE GENOMIC DNA]</scope>
    <source>
        <strain evidence="3 4">SYSU DXS3180</strain>
    </source>
</reference>
<dbReference type="Gene3D" id="3.20.20.190">
    <property type="entry name" value="Phosphatidylinositol (PI) phosphodiesterase"/>
    <property type="match status" value="1"/>
</dbReference>
<dbReference type="PROSITE" id="PS51257">
    <property type="entry name" value="PROKAR_LIPOPROTEIN"/>
    <property type="match status" value="1"/>
</dbReference>
<dbReference type="SUPFAM" id="SSF51695">
    <property type="entry name" value="PLC-like phosphodiesterases"/>
    <property type="match status" value="1"/>
</dbReference>
<dbReference type="RefSeq" id="WP_369330245.1">
    <property type="nucleotide sequence ID" value="NZ_JAULBC010000005.1"/>
</dbReference>
<dbReference type="PANTHER" id="PTHR46320">
    <property type="entry name" value="GLYCEROPHOSPHODIESTER PHOSPHODIESTERASE 1"/>
    <property type="match status" value="1"/>
</dbReference>
<feature type="chain" id="PRO_5045100403" evidence="1">
    <location>
        <begin position="22"/>
        <end position="286"/>
    </location>
</feature>
<accession>A0ABV3ZH05</accession>
<dbReference type="EMBL" id="JAULBC010000005">
    <property type="protein sequence ID" value="MEX6688835.1"/>
    <property type="molecule type" value="Genomic_DNA"/>
</dbReference>
<evidence type="ECO:0000256" key="1">
    <source>
        <dbReference type="SAM" id="SignalP"/>
    </source>
</evidence>